<protein>
    <submittedName>
        <fullName evidence="2">Uncharacterized protein</fullName>
    </submittedName>
</protein>
<evidence type="ECO:0000256" key="1">
    <source>
        <dbReference type="SAM" id="MobiDB-lite"/>
    </source>
</evidence>
<proteinExistence type="predicted"/>
<dbReference type="EMBL" id="MRCX01000028">
    <property type="protein sequence ID" value="RKK80261.1"/>
    <property type="molecule type" value="Genomic_DNA"/>
</dbReference>
<sequence>MIAHTTPEGVVEQRVVNVQVFLTSRALRQSYVEQSINIYVPRPLSTAPHQLPSINNRFLYTARPLLPLSRVFIIGSHKRTAEPPAKRSNSKVSKRSKTEDTSGSERAASSPPLPAKSSGERDEATSQQGGDKSSVVPETSPTLEIISCDEQWKSDNKKGLEYHKTDIGVRISTGDHFIVKTNTRFAMHRAKGLDLSQLDLTSLPIRDIPETFAKFAGNKLGFA</sequence>
<reference evidence="2 3" key="1">
    <citation type="journal article" date="2018" name="Sci. Rep.">
        <title>Characterisation of pathogen-specific regions and novel effector candidates in Fusarium oxysporum f. sp. cepae.</title>
        <authorList>
            <person name="Armitage A.D."/>
            <person name="Taylor A."/>
            <person name="Sobczyk M.K."/>
            <person name="Baxter L."/>
            <person name="Greenfield B.P."/>
            <person name="Bates H.J."/>
            <person name="Wilson F."/>
            <person name="Jackson A.C."/>
            <person name="Ott S."/>
            <person name="Harrison R.J."/>
            <person name="Clarkson J.P."/>
        </authorList>
    </citation>
    <scope>NUCLEOTIDE SEQUENCE [LARGE SCALE GENOMIC DNA]</scope>
    <source>
        <strain evidence="2 3">Fo_A13</strain>
    </source>
</reference>
<name>A0A420NJ82_FUSOX</name>
<evidence type="ECO:0000313" key="3">
    <source>
        <dbReference type="Proteomes" id="UP000285084"/>
    </source>
</evidence>
<evidence type="ECO:0000313" key="2">
    <source>
        <dbReference type="EMBL" id="RKK80261.1"/>
    </source>
</evidence>
<feature type="compositionally biased region" description="Polar residues" evidence="1">
    <location>
        <begin position="125"/>
        <end position="140"/>
    </location>
</feature>
<organism evidence="2 3">
    <name type="scientific">Fusarium oxysporum</name>
    <name type="common">Fusarium vascular wilt</name>
    <dbReference type="NCBI Taxonomy" id="5507"/>
    <lineage>
        <taxon>Eukaryota</taxon>
        <taxon>Fungi</taxon>
        <taxon>Dikarya</taxon>
        <taxon>Ascomycota</taxon>
        <taxon>Pezizomycotina</taxon>
        <taxon>Sordariomycetes</taxon>
        <taxon>Hypocreomycetidae</taxon>
        <taxon>Hypocreales</taxon>
        <taxon>Nectriaceae</taxon>
        <taxon>Fusarium</taxon>
        <taxon>Fusarium oxysporum species complex</taxon>
    </lineage>
</organism>
<comment type="caution">
    <text evidence="2">The sequence shown here is derived from an EMBL/GenBank/DDBJ whole genome shotgun (WGS) entry which is preliminary data.</text>
</comment>
<accession>A0A420NJ82</accession>
<dbReference type="Proteomes" id="UP000285084">
    <property type="component" value="Unassembled WGS sequence"/>
</dbReference>
<dbReference type="AlphaFoldDB" id="A0A420NJ82"/>
<feature type="region of interest" description="Disordered" evidence="1">
    <location>
        <begin position="79"/>
        <end position="140"/>
    </location>
</feature>
<gene>
    <name evidence="2" type="ORF">BFJ69_g4451</name>
</gene>